<evidence type="ECO:0000313" key="2">
    <source>
        <dbReference type="EMBL" id="KZB87616.1"/>
    </source>
</evidence>
<feature type="compositionally biased region" description="Polar residues" evidence="1">
    <location>
        <begin position="7"/>
        <end position="21"/>
    </location>
</feature>
<keyword evidence="5" id="KW-1185">Reference proteome</keyword>
<accession>A0A154MTJ4</accession>
<protein>
    <submittedName>
        <fullName evidence="2">Uncharacterized protein</fullName>
    </submittedName>
</protein>
<evidence type="ECO:0000256" key="1">
    <source>
        <dbReference type="SAM" id="MobiDB-lite"/>
    </source>
</evidence>
<dbReference type="AlphaFoldDB" id="A0A154MTJ4"/>
<evidence type="ECO:0000313" key="4">
    <source>
        <dbReference type="Proteomes" id="UP000076321"/>
    </source>
</evidence>
<dbReference type="Proteomes" id="UP000186883">
    <property type="component" value="Unassembled WGS sequence"/>
</dbReference>
<dbReference type="EMBL" id="LOBU02000012">
    <property type="protein sequence ID" value="OKA08443.1"/>
    <property type="molecule type" value="Genomic_DNA"/>
</dbReference>
<comment type="caution">
    <text evidence="2">The sequence shown here is derived from an EMBL/GenBank/DDBJ whole genome shotgun (WGS) entry which is preliminary data.</text>
</comment>
<proteinExistence type="predicted"/>
<gene>
    <name evidence="3" type="ORF">ATP06_0214445</name>
    <name evidence="2" type="ORF">AVL48_23685</name>
</gene>
<feature type="region of interest" description="Disordered" evidence="1">
    <location>
        <begin position="1"/>
        <end position="40"/>
    </location>
</feature>
<reference evidence="2 4" key="1">
    <citation type="submission" date="2015-12" db="EMBL/GenBank/DDBJ databases">
        <title>Amycolatopsis regifaucium genome sequencing and assembly.</title>
        <authorList>
            <person name="Mayilraj S."/>
        </authorList>
    </citation>
    <scope>NUCLEOTIDE SEQUENCE [LARGE SCALE GENOMIC DNA]</scope>
    <source>
        <strain evidence="2 4">GY080</strain>
    </source>
</reference>
<name>A0A154MTJ4_9PSEU</name>
<organism evidence="2 4">
    <name type="scientific">Amycolatopsis regifaucium</name>
    <dbReference type="NCBI Taxonomy" id="546365"/>
    <lineage>
        <taxon>Bacteria</taxon>
        <taxon>Bacillati</taxon>
        <taxon>Actinomycetota</taxon>
        <taxon>Actinomycetes</taxon>
        <taxon>Pseudonocardiales</taxon>
        <taxon>Pseudonocardiaceae</taxon>
        <taxon>Amycolatopsis</taxon>
    </lineage>
</organism>
<sequence>MEPTSAGPWSSTATRSGSQSGHRVKSANGAQSADGEQGRISREVLVQVIPGQYMELAVS</sequence>
<dbReference type="EMBL" id="LQCI01000003">
    <property type="protein sequence ID" value="KZB87616.1"/>
    <property type="molecule type" value="Genomic_DNA"/>
</dbReference>
<evidence type="ECO:0000313" key="5">
    <source>
        <dbReference type="Proteomes" id="UP000186883"/>
    </source>
</evidence>
<dbReference type="Proteomes" id="UP000076321">
    <property type="component" value="Unassembled WGS sequence"/>
</dbReference>
<reference evidence="3 5" key="2">
    <citation type="submission" date="2016-11" db="EMBL/GenBank/DDBJ databases">
        <title>Genome sequencing of Amycolatopsis regifaucium.</title>
        <authorList>
            <person name="Mayilraj S."/>
            <person name="Kaur N."/>
        </authorList>
    </citation>
    <scope>NUCLEOTIDE SEQUENCE [LARGE SCALE GENOMIC DNA]</scope>
    <source>
        <strain evidence="3 5">GY080</strain>
    </source>
</reference>
<evidence type="ECO:0000313" key="3">
    <source>
        <dbReference type="EMBL" id="OKA08443.1"/>
    </source>
</evidence>